<accession>A0AAD5MJE1</accession>
<dbReference type="Gene3D" id="3.30.559.10">
    <property type="entry name" value="Chloramphenicol acetyltransferase-like domain"/>
    <property type="match status" value="1"/>
</dbReference>
<dbReference type="Proteomes" id="UP001196413">
    <property type="component" value="Unassembled WGS sequence"/>
</dbReference>
<keyword evidence="4" id="KW-1185">Reference proteome</keyword>
<dbReference type="Pfam" id="PF00755">
    <property type="entry name" value="Carn_acyltransf"/>
    <property type="match status" value="1"/>
</dbReference>
<dbReference type="InterPro" id="IPR039551">
    <property type="entry name" value="Cho/carn_acyl_trans"/>
</dbReference>
<dbReference type="PANTHER" id="PTHR22589:SF31">
    <property type="entry name" value="CARNITINE O-PALMITOYLTRANSFERASE"/>
    <property type="match status" value="1"/>
</dbReference>
<dbReference type="PANTHER" id="PTHR22589">
    <property type="entry name" value="CARNITINE O-ACYLTRANSFERASE"/>
    <property type="match status" value="1"/>
</dbReference>
<name>A0AAD5MJE1_PARTN</name>
<evidence type="ECO:0000256" key="1">
    <source>
        <dbReference type="ARBA" id="ARBA00005232"/>
    </source>
</evidence>
<comment type="similarity">
    <text evidence="1">Belongs to the carnitine/choline acetyltransferase family.</text>
</comment>
<dbReference type="GO" id="GO:0004095">
    <property type="term" value="F:carnitine O-palmitoyltransferase activity"/>
    <property type="evidence" value="ECO:0007669"/>
    <property type="project" value="TreeGrafter"/>
</dbReference>
<dbReference type="EMBL" id="JAHQIW010003598">
    <property type="protein sequence ID" value="KAJ1359360.1"/>
    <property type="molecule type" value="Genomic_DNA"/>
</dbReference>
<dbReference type="SUPFAM" id="SSF52777">
    <property type="entry name" value="CoA-dependent acyltransferases"/>
    <property type="match status" value="1"/>
</dbReference>
<comment type="caution">
    <text evidence="3">The sequence shown here is derived from an EMBL/GenBank/DDBJ whole genome shotgun (WGS) entry which is preliminary data.</text>
</comment>
<dbReference type="InterPro" id="IPR000542">
    <property type="entry name" value="Carn_acyl_trans"/>
</dbReference>
<evidence type="ECO:0000259" key="2">
    <source>
        <dbReference type="Pfam" id="PF00755"/>
    </source>
</evidence>
<dbReference type="GO" id="GO:0005739">
    <property type="term" value="C:mitochondrion"/>
    <property type="evidence" value="ECO:0007669"/>
    <property type="project" value="TreeGrafter"/>
</dbReference>
<feature type="domain" description="Choline/carnitine acyltransferase" evidence="2">
    <location>
        <begin position="12"/>
        <end position="59"/>
    </location>
</feature>
<dbReference type="GO" id="GO:0009437">
    <property type="term" value="P:carnitine metabolic process"/>
    <property type="evidence" value="ECO:0007669"/>
    <property type="project" value="TreeGrafter"/>
</dbReference>
<evidence type="ECO:0000313" key="3">
    <source>
        <dbReference type="EMBL" id="KAJ1359360.1"/>
    </source>
</evidence>
<sequence length="87" mass="9513">MDPAQRARLVTAGGGFGPVADRGYGVSYIVAGENQISFHISSKRSADNTSSREFREELKRSLKDMQTLFRDIPDGLVPNGIDVKNSL</sequence>
<proteinExistence type="inferred from homology"/>
<reference evidence="3" key="1">
    <citation type="submission" date="2021-06" db="EMBL/GenBank/DDBJ databases">
        <title>Parelaphostrongylus tenuis whole genome reference sequence.</title>
        <authorList>
            <person name="Garwood T.J."/>
            <person name="Larsen P.A."/>
            <person name="Fountain-Jones N.M."/>
            <person name="Garbe J.R."/>
            <person name="Macchietto M.G."/>
            <person name="Kania S.A."/>
            <person name="Gerhold R.W."/>
            <person name="Richards J.E."/>
            <person name="Wolf T.M."/>
        </authorList>
    </citation>
    <scope>NUCLEOTIDE SEQUENCE</scope>
    <source>
        <strain evidence="3">MNPRO001-30</strain>
        <tissue evidence="3">Meninges</tissue>
    </source>
</reference>
<dbReference type="GO" id="GO:0006631">
    <property type="term" value="P:fatty acid metabolic process"/>
    <property type="evidence" value="ECO:0007669"/>
    <property type="project" value="TreeGrafter"/>
</dbReference>
<dbReference type="AlphaFoldDB" id="A0AAD5MJE1"/>
<evidence type="ECO:0000313" key="4">
    <source>
        <dbReference type="Proteomes" id="UP001196413"/>
    </source>
</evidence>
<organism evidence="3 4">
    <name type="scientific">Parelaphostrongylus tenuis</name>
    <name type="common">Meningeal worm</name>
    <dbReference type="NCBI Taxonomy" id="148309"/>
    <lineage>
        <taxon>Eukaryota</taxon>
        <taxon>Metazoa</taxon>
        <taxon>Ecdysozoa</taxon>
        <taxon>Nematoda</taxon>
        <taxon>Chromadorea</taxon>
        <taxon>Rhabditida</taxon>
        <taxon>Rhabditina</taxon>
        <taxon>Rhabditomorpha</taxon>
        <taxon>Strongyloidea</taxon>
        <taxon>Metastrongylidae</taxon>
        <taxon>Parelaphostrongylus</taxon>
    </lineage>
</organism>
<dbReference type="InterPro" id="IPR023213">
    <property type="entry name" value="CAT-like_dom_sf"/>
</dbReference>
<protein>
    <recommendedName>
        <fullName evidence="2">Choline/carnitine acyltransferase domain-containing protein</fullName>
    </recommendedName>
</protein>
<gene>
    <name evidence="3" type="ORF">KIN20_018064</name>
</gene>